<accession>A0A8X6QY06</accession>
<dbReference type="Gene3D" id="4.10.410.10">
    <property type="entry name" value="Pancreatic trypsin inhibitor Kunitz domain"/>
    <property type="match status" value="1"/>
</dbReference>
<protein>
    <submittedName>
        <fullName evidence="7">Kunitz-type serine protease inhibitor textilinin-3</fullName>
    </submittedName>
</protein>
<dbReference type="PRINTS" id="PR00759">
    <property type="entry name" value="BASICPTASE"/>
</dbReference>
<dbReference type="SMART" id="SM00131">
    <property type="entry name" value="KU"/>
    <property type="match status" value="1"/>
</dbReference>
<dbReference type="Proteomes" id="UP000887013">
    <property type="component" value="Unassembled WGS sequence"/>
</dbReference>
<dbReference type="OrthoDB" id="6434315at2759"/>
<keyword evidence="3" id="KW-0677">Repeat</keyword>
<gene>
    <name evidence="7" type="ORF">NPIL_558041</name>
</gene>
<dbReference type="GO" id="GO:0004867">
    <property type="term" value="F:serine-type endopeptidase inhibitor activity"/>
    <property type="evidence" value="ECO:0007669"/>
    <property type="project" value="UniProtKB-KW"/>
</dbReference>
<keyword evidence="2" id="KW-0732">Signal</keyword>
<keyword evidence="1" id="KW-0646">Protease inhibitor</keyword>
<dbReference type="AlphaFoldDB" id="A0A8X6QY06"/>
<evidence type="ECO:0000256" key="4">
    <source>
        <dbReference type="ARBA" id="ARBA00022900"/>
    </source>
</evidence>
<dbReference type="PROSITE" id="PS00280">
    <property type="entry name" value="BPTI_KUNITZ_1"/>
    <property type="match status" value="1"/>
</dbReference>
<keyword evidence="8" id="KW-1185">Reference proteome</keyword>
<dbReference type="EMBL" id="BMAW01132489">
    <property type="protein sequence ID" value="GFU43723.1"/>
    <property type="molecule type" value="Genomic_DNA"/>
</dbReference>
<dbReference type="PANTHER" id="PTHR10083:SF374">
    <property type="entry name" value="BPTI_KUNITZ INHIBITOR DOMAIN-CONTAINING PROTEIN"/>
    <property type="match status" value="1"/>
</dbReference>
<dbReference type="Pfam" id="PF00014">
    <property type="entry name" value="Kunitz_BPTI"/>
    <property type="match status" value="1"/>
</dbReference>
<dbReference type="PROSITE" id="PS50279">
    <property type="entry name" value="BPTI_KUNITZ_2"/>
    <property type="match status" value="1"/>
</dbReference>
<evidence type="ECO:0000256" key="2">
    <source>
        <dbReference type="ARBA" id="ARBA00022729"/>
    </source>
</evidence>
<evidence type="ECO:0000256" key="3">
    <source>
        <dbReference type="ARBA" id="ARBA00022737"/>
    </source>
</evidence>
<keyword evidence="4" id="KW-0722">Serine protease inhibitor</keyword>
<dbReference type="FunFam" id="4.10.410.10:FF:000021">
    <property type="entry name" value="Serine protease inhibitor, putative"/>
    <property type="match status" value="1"/>
</dbReference>
<organism evidence="7 8">
    <name type="scientific">Nephila pilipes</name>
    <name type="common">Giant wood spider</name>
    <name type="synonym">Nephila maculata</name>
    <dbReference type="NCBI Taxonomy" id="299642"/>
    <lineage>
        <taxon>Eukaryota</taxon>
        <taxon>Metazoa</taxon>
        <taxon>Ecdysozoa</taxon>
        <taxon>Arthropoda</taxon>
        <taxon>Chelicerata</taxon>
        <taxon>Arachnida</taxon>
        <taxon>Araneae</taxon>
        <taxon>Araneomorphae</taxon>
        <taxon>Entelegynae</taxon>
        <taxon>Araneoidea</taxon>
        <taxon>Nephilidae</taxon>
        <taxon>Nephila</taxon>
    </lineage>
</organism>
<feature type="domain" description="BPTI/Kunitz inhibitor" evidence="6">
    <location>
        <begin position="6"/>
        <end position="56"/>
    </location>
</feature>
<dbReference type="SUPFAM" id="SSF57362">
    <property type="entry name" value="BPTI-like"/>
    <property type="match status" value="1"/>
</dbReference>
<reference evidence="7" key="1">
    <citation type="submission" date="2020-08" db="EMBL/GenBank/DDBJ databases">
        <title>Multicomponent nature underlies the extraordinary mechanical properties of spider dragline silk.</title>
        <authorList>
            <person name="Kono N."/>
            <person name="Nakamura H."/>
            <person name="Mori M."/>
            <person name="Yoshida Y."/>
            <person name="Ohtoshi R."/>
            <person name="Malay A.D."/>
            <person name="Moran D.A.P."/>
            <person name="Tomita M."/>
            <person name="Numata K."/>
            <person name="Arakawa K."/>
        </authorList>
    </citation>
    <scope>NUCLEOTIDE SEQUENCE</scope>
</reference>
<evidence type="ECO:0000259" key="6">
    <source>
        <dbReference type="PROSITE" id="PS50279"/>
    </source>
</evidence>
<dbReference type="InterPro" id="IPR020901">
    <property type="entry name" value="Prtase_inh_Kunz-CS"/>
</dbReference>
<evidence type="ECO:0000256" key="1">
    <source>
        <dbReference type="ARBA" id="ARBA00022690"/>
    </source>
</evidence>
<feature type="non-terminal residue" evidence="7">
    <location>
        <position position="60"/>
    </location>
</feature>
<dbReference type="GO" id="GO:0005615">
    <property type="term" value="C:extracellular space"/>
    <property type="evidence" value="ECO:0007669"/>
    <property type="project" value="TreeGrafter"/>
</dbReference>
<evidence type="ECO:0000313" key="8">
    <source>
        <dbReference type="Proteomes" id="UP000887013"/>
    </source>
</evidence>
<comment type="caution">
    <text evidence="7">The sequence shown here is derived from an EMBL/GenBank/DDBJ whole genome shotgun (WGS) entry which is preliminary data.</text>
</comment>
<evidence type="ECO:0000313" key="7">
    <source>
        <dbReference type="EMBL" id="GFU43723.1"/>
    </source>
</evidence>
<proteinExistence type="predicted"/>
<keyword evidence="5" id="KW-1015">Disulfide bond</keyword>
<dbReference type="InterPro" id="IPR036880">
    <property type="entry name" value="Kunitz_BPTI_sf"/>
</dbReference>
<name>A0A8X6QY06_NEPPI</name>
<sequence>QSENICRLPAETGPCDAHIPRFFFDHTKGKCLEFVYGGCGGNGNNFMTLKKCEQTCLRNR</sequence>
<dbReference type="InterPro" id="IPR002223">
    <property type="entry name" value="Kunitz_BPTI"/>
</dbReference>
<dbReference type="PANTHER" id="PTHR10083">
    <property type="entry name" value="KUNITZ-TYPE PROTEASE INHIBITOR-RELATED"/>
    <property type="match status" value="1"/>
</dbReference>
<evidence type="ECO:0000256" key="5">
    <source>
        <dbReference type="ARBA" id="ARBA00023157"/>
    </source>
</evidence>
<feature type="non-terminal residue" evidence="7">
    <location>
        <position position="1"/>
    </location>
</feature>
<dbReference type="InterPro" id="IPR050098">
    <property type="entry name" value="TFPI/VKTCI-like"/>
</dbReference>